<dbReference type="AlphaFoldDB" id="A0A8H2XFJ8"/>
<comment type="caution">
    <text evidence="3">The sequence shown here is derived from an EMBL/GenBank/DDBJ whole genome shotgun (WGS) entry which is preliminary data.</text>
</comment>
<feature type="compositionally biased region" description="Basic and acidic residues" evidence="1">
    <location>
        <begin position="245"/>
        <end position="259"/>
    </location>
</feature>
<protein>
    <recommendedName>
        <fullName evidence="2">WKF domain-containing protein</fullName>
    </recommendedName>
</protein>
<name>A0A8H2XFJ8_9AGAM</name>
<accession>A0A8H2XFJ8</accession>
<proteinExistence type="predicted"/>
<dbReference type="PANTHER" id="PTHR22306">
    <property type="entry name" value="CHROMOSOME 7 OPEN READING FRAME 50"/>
    <property type="match status" value="1"/>
</dbReference>
<evidence type="ECO:0000256" key="1">
    <source>
        <dbReference type="SAM" id="MobiDB-lite"/>
    </source>
</evidence>
<feature type="domain" description="WKF" evidence="2">
    <location>
        <begin position="171"/>
        <end position="223"/>
    </location>
</feature>
<feature type="compositionally biased region" description="Basic and acidic residues" evidence="1">
    <location>
        <begin position="114"/>
        <end position="126"/>
    </location>
</feature>
<sequence length="304" mass="33950">MVSAPPTPTDKKRSKKKQKDQPTDIRADSSQKEKKRKNKQHEDTNTPEPEAKATELAQVTNEDAERPIKRQKKDDLETPTPGEQQAVESKGAASKKPKREKRPKRPKDKSKKVRKEEGPNPKDKIQIADVPIPYTNPLTDESLSDFAQRGLAYAYQYAQHVSLTSESERAAKQPWKFNKARQNWILRNVVDPTGIPDSYLPISLLYIESIQGGARNDLKKTCKIIKKQAKASKASSLEDPNGSKSEADKSPEAKDESSKKVTFATGTMEPMAAESETSAPSKVKVKRAKIIIKVLKGKIRPQDV</sequence>
<feature type="compositionally biased region" description="Basic and acidic residues" evidence="1">
    <location>
        <begin position="19"/>
        <end position="32"/>
    </location>
</feature>
<feature type="compositionally biased region" description="Basic residues" evidence="1">
    <location>
        <begin position="93"/>
        <end position="113"/>
    </location>
</feature>
<evidence type="ECO:0000313" key="4">
    <source>
        <dbReference type="Proteomes" id="UP000663846"/>
    </source>
</evidence>
<feature type="compositionally biased region" description="Basic and acidic residues" evidence="1">
    <location>
        <begin position="63"/>
        <end position="76"/>
    </location>
</feature>
<reference evidence="3" key="1">
    <citation type="submission" date="2021-01" db="EMBL/GenBank/DDBJ databases">
        <authorList>
            <person name="Kaushik A."/>
        </authorList>
    </citation>
    <scope>NUCLEOTIDE SEQUENCE</scope>
    <source>
        <strain evidence="3">AG1-1C</strain>
    </source>
</reference>
<feature type="region of interest" description="Disordered" evidence="1">
    <location>
        <begin position="233"/>
        <end position="284"/>
    </location>
</feature>
<evidence type="ECO:0000313" key="3">
    <source>
        <dbReference type="EMBL" id="CAE6425448.1"/>
    </source>
</evidence>
<dbReference type="Proteomes" id="UP000663846">
    <property type="component" value="Unassembled WGS sequence"/>
</dbReference>
<organism evidence="3 4">
    <name type="scientific">Rhizoctonia solani</name>
    <dbReference type="NCBI Taxonomy" id="456999"/>
    <lineage>
        <taxon>Eukaryota</taxon>
        <taxon>Fungi</taxon>
        <taxon>Dikarya</taxon>
        <taxon>Basidiomycota</taxon>
        <taxon>Agaricomycotina</taxon>
        <taxon>Agaricomycetes</taxon>
        <taxon>Cantharellales</taxon>
        <taxon>Ceratobasidiaceae</taxon>
        <taxon>Rhizoctonia</taxon>
    </lineage>
</organism>
<dbReference type="Pfam" id="PF10180">
    <property type="entry name" value="WKF"/>
    <property type="match status" value="1"/>
</dbReference>
<dbReference type="PANTHER" id="PTHR22306:SF2">
    <property type="entry name" value="CHROMOSOME 7 OPEN READING FRAME 50"/>
    <property type="match status" value="1"/>
</dbReference>
<feature type="region of interest" description="Disordered" evidence="1">
    <location>
        <begin position="1"/>
        <end position="128"/>
    </location>
</feature>
<dbReference type="InterPro" id="IPR019327">
    <property type="entry name" value="WKF"/>
</dbReference>
<feature type="compositionally biased region" description="Basic and acidic residues" evidence="1">
    <location>
        <begin position="40"/>
        <end position="53"/>
    </location>
</feature>
<evidence type="ECO:0000259" key="2">
    <source>
        <dbReference type="Pfam" id="PF10180"/>
    </source>
</evidence>
<gene>
    <name evidence="3" type="ORF">RDB_LOCUS96315</name>
</gene>
<dbReference type="EMBL" id="CAJMWS010000324">
    <property type="protein sequence ID" value="CAE6425448.1"/>
    <property type="molecule type" value="Genomic_DNA"/>
</dbReference>